<evidence type="ECO:0000313" key="5">
    <source>
        <dbReference type="EMBL" id="KAI7732145.1"/>
    </source>
</evidence>
<protein>
    <recommendedName>
        <fullName evidence="4">Remorin C-terminal domain-containing protein</fullName>
    </recommendedName>
</protein>
<proteinExistence type="inferred from homology"/>
<feature type="region of interest" description="Disordered" evidence="3">
    <location>
        <begin position="1"/>
        <end position="43"/>
    </location>
</feature>
<feature type="compositionally biased region" description="Basic and acidic residues" evidence="3">
    <location>
        <begin position="184"/>
        <end position="204"/>
    </location>
</feature>
<dbReference type="PANTHER" id="PTHR31471:SF3">
    <property type="entry name" value="OS11G0616300 PROTEIN"/>
    <property type="match status" value="1"/>
</dbReference>
<evidence type="ECO:0000256" key="2">
    <source>
        <dbReference type="SAM" id="Coils"/>
    </source>
</evidence>
<comment type="similarity">
    <text evidence="1">Belongs to the remorin family.</text>
</comment>
<organism evidence="5 6">
    <name type="scientific">Ambrosia artemisiifolia</name>
    <name type="common">Common ragweed</name>
    <dbReference type="NCBI Taxonomy" id="4212"/>
    <lineage>
        <taxon>Eukaryota</taxon>
        <taxon>Viridiplantae</taxon>
        <taxon>Streptophyta</taxon>
        <taxon>Embryophyta</taxon>
        <taxon>Tracheophyta</taxon>
        <taxon>Spermatophyta</taxon>
        <taxon>Magnoliopsida</taxon>
        <taxon>eudicotyledons</taxon>
        <taxon>Gunneridae</taxon>
        <taxon>Pentapetalae</taxon>
        <taxon>asterids</taxon>
        <taxon>campanulids</taxon>
        <taxon>Asterales</taxon>
        <taxon>Asteraceae</taxon>
        <taxon>Asteroideae</taxon>
        <taxon>Heliantheae alliance</taxon>
        <taxon>Heliantheae</taxon>
        <taxon>Ambrosia</taxon>
    </lineage>
</organism>
<sequence>MEGVQGVKNKDTGTDMTPVESSTTTRCPTPLKSLSPPRHNTPESRLLLEGMVDENSSQLECHLANKLQQWTPFDAANSNWSSMEEEEVEISKSLRHFEINNGFLEAISGPRPSAWEEKEMSEPCLRYQIKEAKIQAWVNLQKAKAEAESKKLEVKIQKMRSKHEEKLMKKMTIVRRKAEELRAAAQLDHSEMVAKSNKPKEPHRPSVQLPSHH</sequence>
<accession>A0AAD5G7N0</accession>
<comment type="caution">
    <text evidence="5">The sequence shown here is derived from an EMBL/GenBank/DDBJ whole genome shotgun (WGS) entry which is preliminary data.</text>
</comment>
<feature type="region of interest" description="Disordered" evidence="3">
    <location>
        <begin position="184"/>
        <end position="213"/>
    </location>
</feature>
<dbReference type="EMBL" id="JAMZMK010010300">
    <property type="protein sequence ID" value="KAI7732145.1"/>
    <property type="molecule type" value="Genomic_DNA"/>
</dbReference>
<feature type="coiled-coil region" evidence="2">
    <location>
        <begin position="140"/>
        <end position="184"/>
    </location>
</feature>
<dbReference type="Proteomes" id="UP001206925">
    <property type="component" value="Unassembled WGS sequence"/>
</dbReference>
<feature type="non-terminal residue" evidence="5">
    <location>
        <position position="1"/>
    </location>
</feature>
<evidence type="ECO:0000313" key="6">
    <source>
        <dbReference type="Proteomes" id="UP001206925"/>
    </source>
</evidence>
<keyword evidence="6" id="KW-1185">Reference proteome</keyword>
<reference evidence="5" key="1">
    <citation type="submission" date="2022-06" db="EMBL/GenBank/DDBJ databases">
        <title>Uncovering the hologenomic basis of an extraordinary plant invasion.</title>
        <authorList>
            <person name="Bieker V.C."/>
            <person name="Martin M.D."/>
            <person name="Gilbert T."/>
            <person name="Hodgins K."/>
            <person name="Battlay P."/>
            <person name="Petersen B."/>
            <person name="Wilson J."/>
        </authorList>
    </citation>
    <scope>NUCLEOTIDE SEQUENCE</scope>
    <source>
        <strain evidence="5">AA19_3_7</strain>
        <tissue evidence="5">Leaf</tissue>
    </source>
</reference>
<name>A0AAD5G7N0_AMBAR</name>
<keyword evidence="2" id="KW-0175">Coiled coil</keyword>
<feature type="domain" description="Remorin C-terminal" evidence="4">
    <location>
        <begin position="113"/>
        <end position="204"/>
    </location>
</feature>
<evidence type="ECO:0000259" key="4">
    <source>
        <dbReference type="Pfam" id="PF03763"/>
    </source>
</evidence>
<evidence type="ECO:0000256" key="1">
    <source>
        <dbReference type="ARBA" id="ARBA00005711"/>
    </source>
</evidence>
<dbReference type="InterPro" id="IPR005516">
    <property type="entry name" value="Remorin_C"/>
</dbReference>
<dbReference type="PANTHER" id="PTHR31471">
    <property type="entry name" value="OS02G0116800 PROTEIN"/>
    <property type="match status" value="1"/>
</dbReference>
<dbReference type="Pfam" id="PF03763">
    <property type="entry name" value="Remorin_C"/>
    <property type="match status" value="1"/>
</dbReference>
<evidence type="ECO:0000256" key="3">
    <source>
        <dbReference type="SAM" id="MobiDB-lite"/>
    </source>
</evidence>
<dbReference type="AlphaFoldDB" id="A0AAD5G7N0"/>
<gene>
    <name evidence="5" type="ORF">M8C21_014276</name>
</gene>